<evidence type="ECO:0000313" key="2">
    <source>
        <dbReference type="EMBL" id="KAG9259966.1"/>
    </source>
</evidence>
<name>A0A8T2KSJ0_ASTMX</name>
<gene>
    <name evidence="2" type="ORF">AMEX_G27601</name>
</gene>
<feature type="region of interest" description="Disordered" evidence="1">
    <location>
        <begin position="26"/>
        <end position="86"/>
    </location>
</feature>
<dbReference type="EMBL" id="JAICCE010000025">
    <property type="protein sequence ID" value="KAG9259966.1"/>
    <property type="molecule type" value="Genomic_DNA"/>
</dbReference>
<organism evidence="2 3">
    <name type="scientific">Astyanax mexicanus</name>
    <name type="common">Blind cave fish</name>
    <name type="synonym">Astyanax fasciatus mexicanus</name>
    <dbReference type="NCBI Taxonomy" id="7994"/>
    <lineage>
        <taxon>Eukaryota</taxon>
        <taxon>Metazoa</taxon>
        <taxon>Chordata</taxon>
        <taxon>Craniata</taxon>
        <taxon>Vertebrata</taxon>
        <taxon>Euteleostomi</taxon>
        <taxon>Actinopterygii</taxon>
        <taxon>Neopterygii</taxon>
        <taxon>Teleostei</taxon>
        <taxon>Ostariophysi</taxon>
        <taxon>Characiformes</taxon>
        <taxon>Characoidei</taxon>
        <taxon>Acestrorhamphidae</taxon>
        <taxon>Acestrorhamphinae</taxon>
        <taxon>Astyanax</taxon>
    </lineage>
</organism>
<comment type="caution">
    <text evidence="2">The sequence shown here is derived from an EMBL/GenBank/DDBJ whole genome shotgun (WGS) entry which is preliminary data.</text>
</comment>
<evidence type="ECO:0000256" key="1">
    <source>
        <dbReference type="SAM" id="MobiDB-lite"/>
    </source>
</evidence>
<dbReference type="Proteomes" id="UP000752171">
    <property type="component" value="Unassembled WGS sequence"/>
</dbReference>
<evidence type="ECO:0000313" key="3">
    <source>
        <dbReference type="Proteomes" id="UP000752171"/>
    </source>
</evidence>
<sequence>MPTALRFQALEGLFCSNSASHTRSGALMLTSDDGPRGAAGGVLALPPPSPPSVTRISRTQKRTISIVPSLDSTSQRPRQNGGRGCS</sequence>
<reference evidence="2 3" key="1">
    <citation type="submission" date="2021-07" db="EMBL/GenBank/DDBJ databases">
        <authorList>
            <person name="Imarazene B."/>
            <person name="Zahm M."/>
            <person name="Klopp C."/>
            <person name="Cabau C."/>
            <person name="Beille S."/>
            <person name="Jouanno E."/>
            <person name="Castinel A."/>
            <person name="Lluch J."/>
            <person name="Gil L."/>
            <person name="Kuchtly C."/>
            <person name="Lopez Roques C."/>
            <person name="Donnadieu C."/>
            <person name="Parrinello H."/>
            <person name="Journot L."/>
            <person name="Du K."/>
            <person name="Schartl M."/>
            <person name="Retaux S."/>
            <person name="Guiguen Y."/>
        </authorList>
    </citation>
    <scope>NUCLEOTIDE SEQUENCE [LARGE SCALE GENOMIC DNA]</scope>
    <source>
        <strain evidence="2">Pach_M1</strain>
        <tissue evidence="2">Testis</tissue>
    </source>
</reference>
<proteinExistence type="predicted"/>
<accession>A0A8T2KSJ0</accession>
<protein>
    <submittedName>
        <fullName evidence="2">Uncharacterized protein</fullName>
    </submittedName>
</protein>
<dbReference type="AlphaFoldDB" id="A0A8T2KSJ0"/>